<sequence>MQQQPYVQIEQQSGVATLSLVNPPMNVVCGPLTRELYAALRALESDPQVRALVITGAGDRAFCAGSDINEMQDMLLPGQVLEKKLVFQNKVFEFLRAFPKPTVALLNGYTFGGGLEIAACCDFIIATSTSKLGLPEVKLGVFPSSGGTFRIARRIGMARTKELVFLGEPVNGAAALAWGLVDQLAEPEVLRQTAFDLAARLAAMPSASISSAKALINDCYDKSDAELISQSLLASDRVFCSPDAHEGMRAFIRKQPPRFS</sequence>
<dbReference type="PANTHER" id="PTHR11941:SF54">
    <property type="entry name" value="ENOYL-COA HYDRATASE, MITOCHONDRIAL"/>
    <property type="match status" value="1"/>
</dbReference>
<dbReference type="EMBL" id="JACAQB010000026">
    <property type="protein sequence ID" value="NWB99786.1"/>
    <property type="molecule type" value="Genomic_DNA"/>
</dbReference>
<dbReference type="InterPro" id="IPR001753">
    <property type="entry name" value="Enoyl-CoA_hydra/iso"/>
</dbReference>
<protein>
    <submittedName>
        <fullName evidence="3">Enoyl-CoA hydratase/isomerase family protein</fullName>
    </submittedName>
</protein>
<dbReference type="GO" id="GO:0006635">
    <property type="term" value="P:fatty acid beta-oxidation"/>
    <property type="evidence" value="ECO:0007669"/>
    <property type="project" value="TreeGrafter"/>
</dbReference>
<dbReference type="GO" id="GO:0016853">
    <property type="term" value="F:isomerase activity"/>
    <property type="evidence" value="ECO:0007669"/>
    <property type="project" value="UniProtKB-KW"/>
</dbReference>
<accession>A0A7Y7XHP9</accession>
<comment type="similarity">
    <text evidence="1">Belongs to the enoyl-CoA hydratase/isomerase family.</text>
</comment>
<dbReference type="Proteomes" id="UP000539985">
    <property type="component" value="Unassembled WGS sequence"/>
</dbReference>
<dbReference type="Pfam" id="PF00378">
    <property type="entry name" value="ECH_1"/>
    <property type="match status" value="1"/>
</dbReference>
<reference evidence="3 4" key="1">
    <citation type="submission" date="2020-04" db="EMBL/GenBank/DDBJ databases">
        <title>Molecular characterization of pseudomonads from Agaricus bisporus reveal novel blotch 2 pathogens in Western Europe.</title>
        <authorList>
            <person name="Taparia T."/>
            <person name="Krijger M."/>
            <person name="Haynes E."/>
            <person name="Elpinstone J.G."/>
            <person name="Noble R."/>
            <person name="Van Der Wolf J."/>
        </authorList>
    </citation>
    <scope>NUCLEOTIDE SEQUENCE [LARGE SCALE GENOMIC DNA]</scope>
    <source>
        <strain evidence="3 4">H7001</strain>
    </source>
</reference>
<name>A0A7Y7XHP9_9PSED</name>
<dbReference type="AlphaFoldDB" id="A0A7Y7XHP9"/>
<dbReference type="PANTHER" id="PTHR11941">
    <property type="entry name" value="ENOYL-COA HYDRATASE-RELATED"/>
    <property type="match status" value="1"/>
</dbReference>
<gene>
    <name evidence="3" type="ORF">HX882_28350</name>
</gene>
<dbReference type="FunFam" id="3.90.226.10:FF:000009">
    <property type="entry name" value="Carnitinyl-CoA dehydratase"/>
    <property type="match status" value="1"/>
</dbReference>
<evidence type="ECO:0000256" key="1">
    <source>
        <dbReference type="ARBA" id="ARBA00005254"/>
    </source>
</evidence>
<dbReference type="Gene3D" id="3.90.226.10">
    <property type="entry name" value="2-enoyl-CoA Hydratase, Chain A, domain 1"/>
    <property type="match status" value="1"/>
</dbReference>
<dbReference type="RefSeq" id="WP_177105338.1">
    <property type="nucleotide sequence ID" value="NZ_JACAQB010000026.1"/>
</dbReference>
<evidence type="ECO:0000313" key="4">
    <source>
        <dbReference type="Proteomes" id="UP000539985"/>
    </source>
</evidence>
<proteinExistence type="inferred from homology"/>
<keyword evidence="2" id="KW-0456">Lyase</keyword>
<evidence type="ECO:0000313" key="3">
    <source>
        <dbReference type="EMBL" id="NWB99786.1"/>
    </source>
</evidence>
<dbReference type="SUPFAM" id="SSF52096">
    <property type="entry name" value="ClpP/crotonase"/>
    <property type="match status" value="1"/>
</dbReference>
<dbReference type="InterPro" id="IPR029045">
    <property type="entry name" value="ClpP/crotonase-like_dom_sf"/>
</dbReference>
<comment type="caution">
    <text evidence="3">The sequence shown here is derived from an EMBL/GenBank/DDBJ whole genome shotgun (WGS) entry which is preliminary data.</text>
</comment>
<evidence type="ECO:0000256" key="2">
    <source>
        <dbReference type="ARBA" id="ARBA00023239"/>
    </source>
</evidence>
<dbReference type="GO" id="GO:0016829">
    <property type="term" value="F:lyase activity"/>
    <property type="evidence" value="ECO:0007669"/>
    <property type="project" value="UniProtKB-KW"/>
</dbReference>
<organism evidence="3 4">
    <name type="scientific">Pseudomonas gingeri</name>
    <dbReference type="NCBI Taxonomy" id="117681"/>
    <lineage>
        <taxon>Bacteria</taxon>
        <taxon>Pseudomonadati</taxon>
        <taxon>Pseudomonadota</taxon>
        <taxon>Gammaproteobacteria</taxon>
        <taxon>Pseudomonadales</taxon>
        <taxon>Pseudomonadaceae</taxon>
        <taxon>Pseudomonas</taxon>
    </lineage>
</organism>
<keyword evidence="3" id="KW-0413">Isomerase</keyword>
<dbReference type="CDD" id="cd06558">
    <property type="entry name" value="crotonase-like"/>
    <property type="match status" value="1"/>
</dbReference>